<dbReference type="SUPFAM" id="SSF52025">
    <property type="entry name" value="PA domain"/>
    <property type="match status" value="1"/>
</dbReference>
<keyword evidence="5" id="KW-1185">Reference proteome</keyword>
<evidence type="ECO:0000313" key="4">
    <source>
        <dbReference type="EMBL" id="CAD6185101.1"/>
    </source>
</evidence>
<protein>
    <recommendedName>
        <fullName evidence="3">PA domain-containing protein</fullName>
    </recommendedName>
</protein>
<reference evidence="4" key="1">
    <citation type="submission" date="2020-10" db="EMBL/GenBank/DDBJ databases">
        <authorList>
            <person name="Kikuchi T."/>
        </authorList>
    </citation>
    <scope>NUCLEOTIDE SEQUENCE</scope>
    <source>
        <strain evidence="4">NKZ352</strain>
    </source>
</reference>
<dbReference type="EMBL" id="CAJGYM010000002">
    <property type="protein sequence ID" value="CAD6185101.1"/>
    <property type="molecule type" value="Genomic_DNA"/>
</dbReference>
<proteinExistence type="predicted"/>
<gene>
    <name evidence="4" type="ORF">CAUJ_LOCUS1020</name>
</gene>
<dbReference type="Gene3D" id="3.50.30.30">
    <property type="match status" value="1"/>
</dbReference>
<dbReference type="AlphaFoldDB" id="A0A8S1GQ69"/>
<dbReference type="Gene3D" id="2.60.40.640">
    <property type="match status" value="1"/>
</dbReference>
<dbReference type="Pfam" id="PF02225">
    <property type="entry name" value="PA"/>
    <property type="match status" value="1"/>
</dbReference>
<evidence type="ECO:0000259" key="3">
    <source>
        <dbReference type="Pfam" id="PF02225"/>
    </source>
</evidence>
<comment type="caution">
    <text evidence="4">The sequence shown here is derived from an EMBL/GenBank/DDBJ whole genome shotgun (WGS) entry which is preliminary data.</text>
</comment>
<dbReference type="PANTHER" id="PTHR22702:SF1">
    <property type="entry name" value="PROTEASE-ASSOCIATED DOMAIN-CONTAINING PROTEIN 1"/>
    <property type="match status" value="1"/>
</dbReference>
<evidence type="ECO:0000256" key="2">
    <source>
        <dbReference type="ARBA" id="ARBA00023180"/>
    </source>
</evidence>
<evidence type="ECO:0000256" key="1">
    <source>
        <dbReference type="ARBA" id="ARBA00022729"/>
    </source>
</evidence>
<name>A0A8S1GQ69_9PELO</name>
<organism evidence="4 5">
    <name type="scientific">Caenorhabditis auriculariae</name>
    <dbReference type="NCBI Taxonomy" id="2777116"/>
    <lineage>
        <taxon>Eukaryota</taxon>
        <taxon>Metazoa</taxon>
        <taxon>Ecdysozoa</taxon>
        <taxon>Nematoda</taxon>
        <taxon>Chromadorea</taxon>
        <taxon>Rhabditida</taxon>
        <taxon>Rhabditina</taxon>
        <taxon>Rhabditomorpha</taxon>
        <taxon>Rhabditoidea</taxon>
        <taxon>Rhabditidae</taxon>
        <taxon>Peloderinae</taxon>
        <taxon>Caenorhabditis</taxon>
    </lineage>
</organism>
<accession>A0A8S1GQ69</accession>
<evidence type="ECO:0000313" key="5">
    <source>
        <dbReference type="Proteomes" id="UP000835052"/>
    </source>
</evidence>
<keyword evidence="2" id="KW-0325">Glycoprotein</keyword>
<dbReference type="InterPro" id="IPR046450">
    <property type="entry name" value="PA_dom_sf"/>
</dbReference>
<dbReference type="Proteomes" id="UP000835052">
    <property type="component" value="Unassembled WGS sequence"/>
</dbReference>
<keyword evidence="1" id="KW-0732">Signal</keyword>
<dbReference type="PANTHER" id="PTHR22702">
    <property type="entry name" value="PROTEASE-ASSOCIATED DOMAIN-CONTAINING PROTEIN"/>
    <property type="match status" value="1"/>
</dbReference>
<feature type="domain" description="PA" evidence="3">
    <location>
        <begin position="439"/>
        <end position="523"/>
    </location>
</feature>
<dbReference type="InterPro" id="IPR014752">
    <property type="entry name" value="Arrestin-like_C"/>
</dbReference>
<sequence>MSEGKSRICLKGQSNSQSTSECSKATCLVPDNSTDNLSECMIELTKKEACYSWGEKILGKLHLRISEGSIEITSLRVMIHGYAKVNCKGKGNDMIQENLTYIKKYSEIVHQPVTISAPEYSFAIEVGKIENKSVNRIEKVSAVLQQKIKIGLDVENDFGMDSVYDVYDVQEDLLAMYIEESCVNKIDKMIHIPPVAPSTPTTRVMNGHPNGNARATLRRKSQLGRLSLSSQKSCLSISSGSTLQRLMIVSYSFNFRVRTGGVDVIDITVPVVIGTVPYVDFLNSDVSDDPRDNPIFKFSRHDKAISLLDQKERSLSNKAQLQHLNKYPFYAELPTSSKQSKKLTVVANKIRTEAKVMHTMQEIVNEDFCQMFNVLKLLLSVSVVQSVIPPEYEEISTDLLIFTVKWPLRIAYSFQMQPAYLIGAKFGRLHNHSHYDIPLQYANPGDACSPLINDVSTKTIMLMDRGNCPFIDKVMNAQNAGAVVALVTDTEGGGNDYVFMLTDTTLRQADIPAAFVSGSTGRILRQTLRSEDVLIGSIPTTNVHPIFDHVRKAPWEDW</sequence>
<dbReference type="OrthoDB" id="2333384at2759"/>
<dbReference type="InterPro" id="IPR003137">
    <property type="entry name" value="PA_domain"/>
</dbReference>